<dbReference type="SUPFAM" id="SSF53474">
    <property type="entry name" value="alpha/beta-Hydrolases"/>
    <property type="match status" value="1"/>
</dbReference>
<keyword evidence="2" id="KW-0812">Transmembrane</keyword>
<accession>A0A7S4P671</accession>
<dbReference type="InterPro" id="IPR029058">
    <property type="entry name" value="AB_hydrolase_fold"/>
</dbReference>
<organism evidence="4">
    <name type="scientific">Paramoeba aestuarina</name>
    <dbReference type="NCBI Taxonomy" id="180227"/>
    <lineage>
        <taxon>Eukaryota</taxon>
        <taxon>Amoebozoa</taxon>
        <taxon>Discosea</taxon>
        <taxon>Flabellinia</taxon>
        <taxon>Dactylopodida</taxon>
        <taxon>Paramoebidae</taxon>
        <taxon>Paramoeba</taxon>
    </lineage>
</organism>
<name>A0A7S4P671_9EUKA</name>
<sequence>MRPFKAIFLFTCFAVLGTAVWIGFKFKDEKRTVADMFMHTVYTGLFFGQLSEPEIEVRFDDGTHEEKIVAIRGRLSGLTPDMLDASLFTDLSVPMSDGHVHNVRMYHPGDYSKEERWKRWPVLLHIHGGGFCIGNYKANDLYLHDLATAANVLIFSVSYRFAPEHPFPQAPNDILDHYLWLREHADDYFGDVDRIAVGGDSAGGNLAVVLTHDLRNLARQGKDVGSVKAQLINAPVLDGDLNTESYRNYGKLHGLTKQTMYGFLACYLGVGFEKIKDPRAFPLHGDLSSLPPALMFVYNHDPLRSEGEAYAEALQREGIPTELHILEGTHVSATIFPYFFHSEQYKTVIHASTKMLQSM</sequence>
<dbReference type="PANTHER" id="PTHR48081:SF8">
    <property type="entry name" value="ALPHA_BETA HYDROLASE FOLD-3 DOMAIN-CONTAINING PROTEIN-RELATED"/>
    <property type="match status" value="1"/>
</dbReference>
<protein>
    <recommendedName>
        <fullName evidence="3">Alpha/beta hydrolase fold-3 domain-containing protein</fullName>
    </recommendedName>
</protein>
<reference evidence="4" key="1">
    <citation type="submission" date="2021-01" db="EMBL/GenBank/DDBJ databases">
        <authorList>
            <person name="Corre E."/>
            <person name="Pelletier E."/>
            <person name="Niang G."/>
            <person name="Scheremetjew M."/>
            <person name="Finn R."/>
            <person name="Kale V."/>
            <person name="Holt S."/>
            <person name="Cochrane G."/>
            <person name="Meng A."/>
            <person name="Brown T."/>
            <person name="Cohen L."/>
        </authorList>
    </citation>
    <scope>NUCLEOTIDE SEQUENCE</scope>
    <source>
        <strain evidence="4">SoJaBio B1-5/56/2</strain>
    </source>
</reference>
<evidence type="ECO:0000256" key="2">
    <source>
        <dbReference type="SAM" id="Phobius"/>
    </source>
</evidence>
<feature type="transmembrane region" description="Helical" evidence="2">
    <location>
        <begin position="6"/>
        <end position="24"/>
    </location>
</feature>
<keyword evidence="2" id="KW-1133">Transmembrane helix</keyword>
<dbReference type="AlphaFoldDB" id="A0A7S4P671"/>
<evidence type="ECO:0000259" key="3">
    <source>
        <dbReference type="Pfam" id="PF07859"/>
    </source>
</evidence>
<dbReference type="GO" id="GO:0016787">
    <property type="term" value="F:hydrolase activity"/>
    <property type="evidence" value="ECO:0007669"/>
    <property type="project" value="UniProtKB-KW"/>
</dbReference>
<keyword evidence="2" id="KW-0472">Membrane</keyword>
<keyword evidence="1" id="KW-0378">Hydrolase</keyword>
<gene>
    <name evidence="4" type="ORF">NAES01612_LOCUS19496</name>
</gene>
<dbReference type="InterPro" id="IPR050300">
    <property type="entry name" value="GDXG_lipolytic_enzyme"/>
</dbReference>
<dbReference type="Gene3D" id="3.40.50.1820">
    <property type="entry name" value="alpha/beta hydrolase"/>
    <property type="match status" value="1"/>
</dbReference>
<evidence type="ECO:0000256" key="1">
    <source>
        <dbReference type="ARBA" id="ARBA00022801"/>
    </source>
</evidence>
<dbReference type="Pfam" id="PF07859">
    <property type="entry name" value="Abhydrolase_3"/>
    <property type="match status" value="1"/>
</dbReference>
<proteinExistence type="predicted"/>
<dbReference type="EMBL" id="HBKR01029780">
    <property type="protein sequence ID" value="CAE2324729.1"/>
    <property type="molecule type" value="Transcribed_RNA"/>
</dbReference>
<dbReference type="InterPro" id="IPR013094">
    <property type="entry name" value="AB_hydrolase_3"/>
</dbReference>
<feature type="domain" description="Alpha/beta hydrolase fold-3" evidence="3">
    <location>
        <begin position="123"/>
        <end position="329"/>
    </location>
</feature>
<dbReference type="PANTHER" id="PTHR48081">
    <property type="entry name" value="AB HYDROLASE SUPERFAMILY PROTEIN C4A8.06C"/>
    <property type="match status" value="1"/>
</dbReference>
<evidence type="ECO:0000313" key="4">
    <source>
        <dbReference type="EMBL" id="CAE2324729.1"/>
    </source>
</evidence>